<evidence type="ECO:0008006" key="11">
    <source>
        <dbReference type="Google" id="ProtNLM"/>
    </source>
</evidence>
<dbReference type="GO" id="GO:0000400">
    <property type="term" value="F:four-way junction DNA binding"/>
    <property type="evidence" value="ECO:0007669"/>
    <property type="project" value="TreeGrafter"/>
</dbReference>
<dbReference type="InterPro" id="IPR027417">
    <property type="entry name" value="P-loop_NTPase"/>
</dbReference>
<evidence type="ECO:0000256" key="1">
    <source>
        <dbReference type="ARBA" id="ARBA00022741"/>
    </source>
</evidence>
<evidence type="ECO:0000256" key="3">
    <source>
        <dbReference type="ARBA" id="ARBA00022806"/>
    </source>
</evidence>
<dbReference type="Pfam" id="PF00271">
    <property type="entry name" value="Helicase_C"/>
    <property type="match status" value="1"/>
</dbReference>
<feature type="compositionally biased region" description="Polar residues" evidence="5">
    <location>
        <begin position="690"/>
        <end position="706"/>
    </location>
</feature>
<dbReference type="PROSITE" id="PS51194">
    <property type="entry name" value="HELICASE_CTER"/>
    <property type="match status" value="1"/>
</dbReference>
<dbReference type="GO" id="GO:0043138">
    <property type="term" value="F:3'-5' DNA helicase activity"/>
    <property type="evidence" value="ECO:0007669"/>
    <property type="project" value="TreeGrafter"/>
</dbReference>
<accession>A0A8S2DU18</accession>
<evidence type="ECO:0000313" key="10">
    <source>
        <dbReference type="Proteomes" id="UP000677228"/>
    </source>
</evidence>
<dbReference type="Proteomes" id="UP000677228">
    <property type="component" value="Unassembled WGS sequence"/>
</dbReference>
<evidence type="ECO:0000259" key="6">
    <source>
        <dbReference type="PROSITE" id="PS51192"/>
    </source>
</evidence>
<name>A0A8S2DU18_9BILA</name>
<sequence length="1474" mass="170774">MYNFCRWYPSCKIIFMAPTKPLVAQQLDACAKIMGIKRTEMCEMTGHISPDERKRLWQQKRVFFLTPQTLTNDLLRDPYLWTKVRCLVVDEAHRATGNYAYCQVIQALATHSEQYRVLALSATPGNSVEAVQQVIDNLKIAHIELRTDDSLDIKKYSFEKVIEKIIVKPNPLMDELRSCILDILKHPIEQLHTIGILPRDKPEAYSQGVIVQIMHQLQTNPPRQLSDRQIQEAKTHIFFAITFYHALQVLEQHGLRPVYTFFKKKLTEDKKNSQIHMIFRTNSKLGSIYAQLTAAFDLTQISTQQRCLSSVDIGHPKLIKLRECVVDHFRKFEREKKSPGDQTRVIIFSEKRESVKEITEILTQEKPLIKPMAFVGQQSGGITQKQQKKIVNDFRLGGYNTLVATCIGEEGLDIGDVDLIVCFDALKSPIRLIQRMGRTGRKRQGRIVLLMTEGKEERTLRDGELKQRRIYKTIVDGQRTLKLYSKNPRMLPSNIHPTCQEMNIKFDESVDKQQMTGTKRKDTNDDEKEFDFDRMIKSLTRLFRKEKLLSDQEYYYWMRNFRYEKEDEMDDDEFLSNKDRLSMMIKTCMEKWSTVQIQADKHSTRTQMFVNIMKFIADQGALNEDNYADEMDRITNLESAGKIEYWLDGKRKDKNAILFQRQIPTNALTTTTNQDDNIAKSYMPSYQTITNRSTSPTLPSQQQNRCSIPEIPPSSRMRTSDEWNNKLNLTPVDLNRLFLECETEMNLPANVDEWNIKNDQNENRLDDAEGIFEYPSHTEDDFQQMQTTSATVDNPPSTIISSSNKLLSQQQPQSSGIPNFDMTLDDLFANTQVSPPLEGTDSFLLEQLQQQLDATDEELIQASMNLESSRTIFSDDTVSDDELMQVTNQDENRQCKNPSPILSLKKQITPPQIQVLTPKQTNSLTPKPSLPLFELEFNLDDFDIEEDEEETGDINNNLNTAINLSTNTINTTKYQSDYDTPIRLCSSKKRVRQLSATPDVHFYKKSKSTNELLDRHQQQRQRRQLKQRIGSDFIDREAVLDFTETGVIISSDEDDEENEQEENGFIDDRFHLTQAADVDMTQVYLTSVKSPFRPKHIQREEKQVSILESMIYSQFPTDSMINETYDDDDDFVVKNDVEVLNNYDGEVDMEELVDILGTQSAIHQQKITRRGKVYGRTTPKQAPQQRLRRVMCAQSPPNSPKIEHPTSSIDISDDKSTAADISSTHPYPIFIDVKQLATCQEIINCLRTNTQLPINVNIESLGNYNSISPCFILSTRLYVEHVHLSDVHTSNRSQFDILKKMKQNGYYEHLAIIIEKDRIKTQTTFVKSKSKMDNLASTTTTFFNGKSMSKYFSMLLTDLLLFDIRCYFSENSQQTCSILIKLIQNEKNDNCSINIEKLRQRCFNKDEIKLYMQLPYIDYVKALQLCQEFSSIRDFVDYCCQFDVTDDQYSRIKKILTHQHFSIIQAFFINMRST</sequence>
<dbReference type="GO" id="GO:0005524">
    <property type="term" value="F:ATP binding"/>
    <property type="evidence" value="ECO:0007669"/>
    <property type="project" value="UniProtKB-KW"/>
</dbReference>
<dbReference type="InterPro" id="IPR001650">
    <property type="entry name" value="Helicase_C-like"/>
</dbReference>
<dbReference type="SMART" id="SM00487">
    <property type="entry name" value="DEXDc"/>
    <property type="match status" value="1"/>
</dbReference>
<evidence type="ECO:0000313" key="9">
    <source>
        <dbReference type="EMBL" id="CAF3777926.1"/>
    </source>
</evidence>
<feature type="domain" description="Helicase C-terminal" evidence="7">
    <location>
        <begin position="324"/>
        <end position="482"/>
    </location>
</feature>
<dbReference type="GO" id="GO:0016787">
    <property type="term" value="F:hydrolase activity"/>
    <property type="evidence" value="ECO:0007669"/>
    <property type="project" value="UniProtKB-KW"/>
</dbReference>
<evidence type="ECO:0000256" key="2">
    <source>
        <dbReference type="ARBA" id="ARBA00022801"/>
    </source>
</evidence>
<dbReference type="EMBL" id="CAJNOK010006615">
    <property type="protein sequence ID" value="CAF1009074.1"/>
    <property type="molecule type" value="Genomic_DNA"/>
</dbReference>
<feature type="domain" description="Helicase ATP-binding" evidence="6">
    <location>
        <begin position="1"/>
        <end position="142"/>
    </location>
</feature>
<dbReference type="GO" id="GO:0009378">
    <property type="term" value="F:four-way junction helicase activity"/>
    <property type="evidence" value="ECO:0007669"/>
    <property type="project" value="TreeGrafter"/>
</dbReference>
<comment type="caution">
    <text evidence="8">The sequence shown here is derived from an EMBL/GenBank/DDBJ whole genome shotgun (WGS) entry which is preliminary data.</text>
</comment>
<dbReference type="Gene3D" id="3.40.50.10130">
    <property type="match status" value="1"/>
</dbReference>
<dbReference type="GO" id="GO:0036297">
    <property type="term" value="P:interstrand cross-link repair"/>
    <property type="evidence" value="ECO:0007669"/>
    <property type="project" value="TreeGrafter"/>
</dbReference>
<protein>
    <recommendedName>
        <fullName evidence="11">Fanconi anemia group M protein</fullName>
    </recommendedName>
</protein>
<keyword evidence="3" id="KW-0347">Helicase</keyword>
<keyword evidence="1" id="KW-0547">Nucleotide-binding</keyword>
<proteinExistence type="predicted"/>
<keyword evidence="4" id="KW-0067">ATP-binding</keyword>
<dbReference type="Pfam" id="PF00270">
    <property type="entry name" value="DEAD"/>
    <property type="match status" value="1"/>
</dbReference>
<dbReference type="GO" id="GO:0045003">
    <property type="term" value="P:double-strand break repair via synthesis-dependent strand annealing"/>
    <property type="evidence" value="ECO:0007669"/>
    <property type="project" value="TreeGrafter"/>
</dbReference>
<evidence type="ECO:0000259" key="7">
    <source>
        <dbReference type="PROSITE" id="PS51194"/>
    </source>
</evidence>
<dbReference type="EMBL" id="CAJOBA010006622">
    <property type="protein sequence ID" value="CAF3777926.1"/>
    <property type="molecule type" value="Genomic_DNA"/>
</dbReference>
<evidence type="ECO:0000256" key="4">
    <source>
        <dbReference type="ARBA" id="ARBA00022840"/>
    </source>
</evidence>
<dbReference type="PROSITE" id="PS51192">
    <property type="entry name" value="HELICASE_ATP_BIND_1"/>
    <property type="match status" value="1"/>
</dbReference>
<evidence type="ECO:0000313" key="8">
    <source>
        <dbReference type="EMBL" id="CAF1009074.1"/>
    </source>
</evidence>
<dbReference type="PANTHER" id="PTHR14025">
    <property type="entry name" value="FANCONI ANEMIA GROUP M FANCM FAMILY MEMBER"/>
    <property type="match status" value="1"/>
</dbReference>
<evidence type="ECO:0000256" key="5">
    <source>
        <dbReference type="SAM" id="MobiDB-lite"/>
    </source>
</evidence>
<dbReference type="CDD" id="cd18801">
    <property type="entry name" value="SF2_C_FANCM_Hef"/>
    <property type="match status" value="1"/>
</dbReference>
<dbReference type="InterPro" id="IPR014001">
    <property type="entry name" value="Helicase_ATP-bd"/>
</dbReference>
<feature type="region of interest" description="Disordered" evidence="5">
    <location>
        <begin position="690"/>
        <end position="722"/>
    </location>
</feature>
<dbReference type="Gene3D" id="1.10.150.20">
    <property type="entry name" value="5' to 3' exonuclease, C-terminal subdomain"/>
    <property type="match status" value="1"/>
</dbReference>
<dbReference type="SUPFAM" id="SSF52540">
    <property type="entry name" value="P-loop containing nucleoside triphosphate hydrolases"/>
    <property type="match status" value="1"/>
</dbReference>
<dbReference type="InterPro" id="IPR011545">
    <property type="entry name" value="DEAD/DEAH_box_helicase_dom"/>
</dbReference>
<reference evidence="8" key="1">
    <citation type="submission" date="2021-02" db="EMBL/GenBank/DDBJ databases">
        <authorList>
            <person name="Nowell W R."/>
        </authorList>
    </citation>
    <scope>NUCLEOTIDE SEQUENCE</scope>
</reference>
<dbReference type="PANTHER" id="PTHR14025:SF20">
    <property type="entry name" value="FANCONI ANEMIA GROUP M PROTEIN"/>
    <property type="match status" value="1"/>
</dbReference>
<keyword evidence="2" id="KW-0378">Hydrolase</keyword>
<dbReference type="Proteomes" id="UP000682733">
    <property type="component" value="Unassembled WGS sequence"/>
</dbReference>
<organism evidence="8 10">
    <name type="scientific">Didymodactylos carnosus</name>
    <dbReference type="NCBI Taxonomy" id="1234261"/>
    <lineage>
        <taxon>Eukaryota</taxon>
        <taxon>Metazoa</taxon>
        <taxon>Spiralia</taxon>
        <taxon>Gnathifera</taxon>
        <taxon>Rotifera</taxon>
        <taxon>Eurotatoria</taxon>
        <taxon>Bdelloidea</taxon>
        <taxon>Philodinida</taxon>
        <taxon>Philodinidae</taxon>
        <taxon>Didymodactylos</taxon>
    </lineage>
</organism>
<dbReference type="Gene3D" id="1.20.1320.20">
    <property type="entry name" value="hef helicase domain"/>
    <property type="match status" value="1"/>
</dbReference>
<dbReference type="SMART" id="SM00490">
    <property type="entry name" value="HELICc"/>
    <property type="match status" value="1"/>
</dbReference>
<dbReference type="Gene3D" id="3.40.50.300">
    <property type="entry name" value="P-loop containing nucleotide triphosphate hydrolases"/>
    <property type="match status" value="2"/>
</dbReference>
<gene>
    <name evidence="8" type="ORF">OVA965_LOCUS14949</name>
    <name evidence="9" type="ORF">TMI583_LOCUS14951</name>
</gene>